<reference evidence="8" key="1">
    <citation type="submission" date="2023-10" db="EMBL/GenBank/DDBJ databases">
        <title>Genome assembly of Pristionchus species.</title>
        <authorList>
            <person name="Yoshida K."/>
            <person name="Sommer R.J."/>
        </authorList>
    </citation>
    <scope>NUCLEOTIDE SEQUENCE</scope>
    <source>
        <strain evidence="8">RS0144</strain>
    </source>
</reference>
<dbReference type="GO" id="GO:0045944">
    <property type="term" value="P:positive regulation of transcription by RNA polymerase II"/>
    <property type="evidence" value="ECO:0007669"/>
    <property type="project" value="TreeGrafter"/>
</dbReference>
<dbReference type="InterPro" id="IPR050688">
    <property type="entry name" value="Zinc_finger/UBP_domain"/>
</dbReference>
<dbReference type="Gene3D" id="3.30.160.60">
    <property type="entry name" value="Classic Zinc Finger"/>
    <property type="match status" value="3"/>
</dbReference>
<dbReference type="AlphaFoldDB" id="A0AAV5U1S3"/>
<evidence type="ECO:0000256" key="1">
    <source>
        <dbReference type="ARBA" id="ARBA00022723"/>
    </source>
</evidence>
<evidence type="ECO:0000256" key="6">
    <source>
        <dbReference type="SAM" id="MobiDB-lite"/>
    </source>
</evidence>
<keyword evidence="1" id="KW-0479">Metal-binding</keyword>
<evidence type="ECO:0000259" key="7">
    <source>
        <dbReference type="PROSITE" id="PS50157"/>
    </source>
</evidence>
<accession>A0AAV5U1S3</accession>
<dbReference type="InterPro" id="IPR036236">
    <property type="entry name" value="Znf_C2H2_sf"/>
</dbReference>
<gene>
    <name evidence="8" type="ORF">PENTCL1PPCAC_22630</name>
</gene>
<evidence type="ECO:0000256" key="2">
    <source>
        <dbReference type="ARBA" id="ARBA00022737"/>
    </source>
</evidence>
<proteinExistence type="predicted"/>
<keyword evidence="3 5" id="KW-0863">Zinc-finger</keyword>
<evidence type="ECO:0000256" key="4">
    <source>
        <dbReference type="ARBA" id="ARBA00022833"/>
    </source>
</evidence>
<keyword evidence="2" id="KW-0677">Repeat</keyword>
<dbReference type="EMBL" id="BTSX01000005">
    <property type="protein sequence ID" value="GMT00456.1"/>
    <property type="molecule type" value="Genomic_DNA"/>
</dbReference>
<evidence type="ECO:0000256" key="5">
    <source>
        <dbReference type="PROSITE-ProRule" id="PRU00042"/>
    </source>
</evidence>
<protein>
    <recommendedName>
        <fullName evidence="7">C2H2-type domain-containing protein</fullName>
    </recommendedName>
</protein>
<feature type="non-terminal residue" evidence="8">
    <location>
        <position position="1"/>
    </location>
</feature>
<dbReference type="SMART" id="SM00355">
    <property type="entry name" value="ZnF_C2H2"/>
    <property type="match status" value="13"/>
</dbReference>
<keyword evidence="9" id="KW-1185">Reference proteome</keyword>
<evidence type="ECO:0000313" key="9">
    <source>
        <dbReference type="Proteomes" id="UP001432027"/>
    </source>
</evidence>
<dbReference type="GO" id="GO:0008270">
    <property type="term" value="F:zinc ion binding"/>
    <property type="evidence" value="ECO:0007669"/>
    <property type="project" value="UniProtKB-KW"/>
</dbReference>
<keyword evidence="4" id="KW-0862">Zinc</keyword>
<name>A0AAV5U1S3_9BILA</name>
<dbReference type="PANTHER" id="PTHR24403">
    <property type="entry name" value="ZINC FINGER PROTEIN"/>
    <property type="match status" value="1"/>
</dbReference>
<dbReference type="GO" id="GO:0005634">
    <property type="term" value="C:nucleus"/>
    <property type="evidence" value="ECO:0007669"/>
    <property type="project" value="TreeGrafter"/>
</dbReference>
<evidence type="ECO:0000256" key="3">
    <source>
        <dbReference type="ARBA" id="ARBA00022771"/>
    </source>
</evidence>
<dbReference type="InterPro" id="IPR013087">
    <property type="entry name" value="Znf_C2H2_type"/>
</dbReference>
<dbReference type="PROSITE" id="PS00028">
    <property type="entry name" value="ZINC_FINGER_C2H2_1"/>
    <property type="match status" value="3"/>
</dbReference>
<dbReference type="Proteomes" id="UP001432027">
    <property type="component" value="Unassembled WGS sequence"/>
</dbReference>
<dbReference type="PANTHER" id="PTHR24403:SF67">
    <property type="entry name" value="FI01116P-RELATED"/>
    <property type="match status" value="1"/>
</dbReference>
<feature type="domain" description="C2H2-type" evidence="7">
    <location>
        <begin position="107"/>
        <end position="134"/>
    </location>
</feature>
<organism evidence="8 9">
    <name type="scientific">Pristionchus entomophagus</name>
    <dbReference type="NCBI Taxonomy" id="358040"/>
    <lineage>
        <taxon>Eukaryota</taxon>
        <taxon>Metazoa</taxon>
        <taxon>Ecdysozoa</taxon>
        <taxon>Nematoda</taxon>
        <taxon>Chromadorea</taxon>
        <taxon>Rhabditida</taxon>
        <taxon>Rhabditina</taxon>
        <taxon>Diplogasteromorpha</taxon>
        <taxon>Diplogasteroidea</taxon>
        <taxon>Neodiplogasteridae</taxon>
        <taxon>Pristionchus</taxon>
    </lineage>
</organism>
<dbReference type="PROSITE" id="PS50157">
    <property type="entry name" value="ZINC_FINGER_C2H2_2"/>
    <property type="match status" value="1"/>
</dbReference>
<sequence length="709" mass="81402">RGGGGGRGWRKRKMEKCREKDCSHQSNTRARAILHRIKNHWKKKVVFGRLCGVCGIRLKGIGEKRIHWEKNHREWRWSGKTVKRYRDERCGVKNEMDEIPIRIREKYTCDECPYSSPIRSKLDRHQTKHVLREEFTCKFCSFSCRADDLLQSHQRIHFYRVVERSEMEGGIPFTPTPTREYRIESDSPPALEMERAGSSMGEGDEMPLLDSVGAPPILEMEVEMREEKGKKGKGGKKKDNKKIVEEVVEKRVIDQRRLIEKAVRIRNVGVIGIKRIGGETKRRYKCIHCPATSPFLSTLWRHARHHVFICSSSSSLHHCSECTFTTSLLPIFSAHLSMHVQARDTFPCEFCPFVGLSSRCLDDHMEWTGHGTPSILSRDSPIDPSNLQMGLSKGDKPISFNLISSQKWMKPSTEEKKLLRLINKSKSTRDLQCPECPFSDPHQLIFNLHMRMHEGPKQPFECNVCSYSASTPEGLHHHISLHITPDTVPLKRASIRRRPSAEVIPPGVPSFDCSSCTFRTLDQAAFHVHKLEHAQLIKQRLVTQIKRAAVVEEDTKKKHRMKAITAKSMKQIPCLSCDFLCDTAVALIRHREFHGSKGPFECHICDYASITKQITDFHVLHHHSKMPMAHLKKQAILMPESTKLKVSSSLEEKVRLAGQVFLCQLCDTQFLEMRQLLHHWEVDHSRRGDDTACHLSLGMLPTNRVLTKA</sequence>
<comment type="caution">
    <text evidence="8">The sequence shown here is derived from an EMBL/GenBank/DDBJ whole genome shotgun (WGS) entry which is preliminary data.</text>
</comment>
<evidence type="ECO:0000313" key="8">
    <source>
        <dbReference type="EMBL" id="GMT00456.1"/>
    </source>
</evidence>
<feature type="region of interest" description="Disordered" evidence="6">
    <location>
        <begin position="170"/>
        <end position="207"/>
    </location>
</feature>
<dbReference type="SUPFAM" id="SSF57667">
    <property type="entry name" value="beta-beta-alpha zinc fingers"/>
    <property type="match status" value="3"/>
</dbReference>